<feature type="transmembrane region" description="Helical" evidence="1">
    <location>
        <begin position="106"/>
        <end position="125"/>
    </location>
</feature>
<evidence type="ECO:0000256" key="1">
    <source>
        <dbReference type="SAM" id="Phobius"/>
    </source>
</evidence>
<feature type="transmembrane region" description="Helical" evidence="1">
    <location>
        <begin position="76"/>
        <end position="94"/>
    </location>
</feature>
<feature type="transmembrane region" description="Helical" evidence="1">
    <location>
        <begin position="280"/>
        <end position="304"/>
    </location>
</feature>
<dbReference type="PANTHER" id="PTHR41324">
    <property type="entry name" value="MEMBRANE PROTEIN-RELATED"/>
    <property type="match status" value="1"/>
</dbReference>
<sequence length="315" mass="36031">MNHKISTRALTEGAIIAAITVSLGVLSYYIPFLTLLMYIWPIPIIILGKRHGIAVSIISTITAALVLGFLTPFTYAIQLVIMYGLLGIVLGYAFQKDMSVGKTVLLGYIVALVSTVLLLQFYHLITGVNIIDELAQMMKFSLEEITKIYQQSGMDQNLIEETVTQMKNTLKTVLQIVPILLLIIPFMVTIINIWISEKILKKLGYQVKEIPPFWDWQLPNHMIFGLFLMFLIVALGQHFKIAKIDMVYLNLVYLIIFVFFLQGLAVISNFFHKKKLSKPLWIIGFLLIFLIPLFHIFVQFLGLFDTIFHFRNKLI</sequence>
<accession>A0A1T4PER6</accession>
<keyword evidence="1" id="KW-0472">Membrane</keyword>
<keyword evidence="1" id="KW-0812">Transmembrane</keyword>
<dbReference type="InterPro" id="IPR018710">
    <property type="entry name" value="DUF2232"/>
</dbReference>
<feature type="transmembrane region" description="Helical" evidence="1">
    <location>
        <begin position="247"/>
        <end position="268"/>
    </location>
</feature>
<dbReference type="Proteomes" id="UP000196365">
    <property type="component" value="Unassembled WGS sequence"/>
</dbReference>
<name>A0A1T4PER6_9FIRM</name>
<dbReference type="Pfam" id="PF09991">
    <property type="entry name" value="DUF2232"/>
    <property type="match status" value="1"/>
</dbReference>
<keyword evidence="3" id="KW-1185">Reference proteome</keyword>
<dbReference type="EMBL" id="FUWV01000016">
    <property type="protein sequence ID" value="SJZ90073.1"/>
    <property type="molecule type" value="Genomic_DNA"/>
</dbReference>
<dbReference type="PANTHER" id="PTHR41324:SF1">
    <property type="entry name" value="DUF2232 DOMAIN-CONTAINING PROTEIN"/>
    <property type="match status" value="1"/>
</dbReference>
<feature type="transmembrane region" description="Helical" evidence="1">
    <location>
        <begin position="15"/>
        <end position="40"/>
    </location>
</feature>
<gene>
    <name evidence="2" type="ORF">SAMN02745973_02053</name>
</gene>
<evidence type="ECO:0000313" key="2">
    <source>
        <dbReference type="EMBL" id="SJZ90073.1"/>
    </source>
</evidence>
<evidence type="ECO:0000313" key="3">
    <source>
        <dbReference type="Proteomes" id="UP000196365"/>
    </source>
</evidence>
<dbReference type="RefSeq" id="WP_159454706.1">
    <property type="nucleotide sequence ID" value="NZ_FUWV01000016.1"/>
</dbReference>
<organism evidence="2 3">
    <name type="scientific">Garciella nitratireducens DSM 15102</name>
    <dbReference type="NCBI Taxonomy" id="1121911"/>
    <lineage>
        <taxon>Bacteria</taxon>
        <taxon>Bacillati</taxon>
        <taxon>Bacillota</taxon>
        <taxon>Clostridia</taxon>
        <taxon>Eubacteriales</taxon>
        <taxon>Eubacteriaceae</taxon>
        <taxon>Garciella</taxon>
    </lineage>
</organism>
<protein>
    <submittedName>
        <fullName evidence="2">Uncharacterized conserved protein YybS, DUF2232 family</fullName>
    </submittedName>
</protein>
<keyword evidence="1" id="KW-1133">Transmembrane helix</keyword>
<reference evidence="2 3" key="1">
    <citation type="submission" date="2017-02" db="EMBL/GenBank/DDBJ databases">
        <authorList>
            <person name="Peterson S.W."/>
        </authorList>
    </citation>
    <scope>NUCLEOTIDE SEQUENCE [LARGE SCALE GENOMIC DNA]</scope>
    <source>
        <strain evidence="2 3">DSM 15102</strain>
    </source>
</reference>
<feature type="transmembrane region" description="Helical" evidence="1">
    <location>
        <begin position="173"/>
        <end position="195"/>
    </location>
</feature>
<proteinExistence type="predicted"/>
<feature type="transmembrane region" description="Helical" evidence="1">
    <location>
        <begin position="216"/>
        <end position="235"/>
    </location>
</feature>
<dbReference type="AlphaFoldDB" id="A0A1T4PER6"/>
<dbReference type="OrthoDB" id="1950201at2"/>
<feature type="transmembrane region" description="Helical" evidence="1">
    <location>
        <begin position="52"/>
        <end position="70"/>
    </location>
</feature>